<accession>A0A9Q4GUH0</accession>
<dbReference type="AlphaFoldDB" id="A0A9Q4GUH0"/>
<sequence>MIAISNSKRARILRYYRYQSAQAEQLAAEARKTVQQLNHRRETLEQQAAVLSRRRDALAAGPDAGSVTTAGHLDLCRRQMIGLSADTVLAEDALHSHAQATDAAQRILSEHQKQLQRLDLKQQLINRNVF</sequence>
<organism evidence="2 3">
    <name type="scientific">Morganella morganii</name>
    <name type="common">Proteus morganii</name>
    <dbReference type="NCBI Taxonomy" id="582"/>
    <lineage>
        <taxon>Bacteria</taxon>
        <taxon>Pseudomonadati</taxon>
        <taxon>Pseudomonadota</taxon>
        <taxon>Gammaproteobacteria</taxon>
        <taxon>Enterobacterales</taxon>
        <taxon>Morganellaceae</taxon>
        <taxon>Morganella</taxon>
    </lineage>
</organism>
<evidence type="ECO:0000313" key="3">
    <source>
        <dbReference type="Proteomes" id="UP001076655"/>
    </source>
</evidence>
<evidence type="ECO:0000256" key="1">
    <source>
        <dbReference type="SAM" id="Coils"/>
    </source>
</evidence>
<protein>
    <submittedName>
        <fullName evidence="2">Uncharacterized protein</fullName>
    </submittedName>
</protein>
<keyword evidence="1" id="KW-0175">Coiled coil</keyword>
<gene>
    <name evidence="2" type="ORF">N0392_06090</name>
</gene>
<dbReference type="EMBL" id="JAPNMI010000003">
    <property type="protein sequence ID" value="MCY0789253.1"/>
    <property type="molecule type" value="Genomic_DNA"/>
</dbReference>
<reference evidence="2" key="1">
    <citation type="submission" date="2022-08" db="EMBL/GenBank/DDBJ databases">
        <authorList>
            <person name="Dale J.L."/>
        </authorList>
    </citation>
    <scope>NUCLEOTIDE SEQUENCE</scope>
    <source>
        <strain evidence="2">2022EL-00758</strain>
    </source>
</reference>
<dbReference type="Proteomes" id="UP001076655">
    <property type="component" value="Unassembled WGS sequence"/>
</dbReference>
<feature type="coiled-coil region" evidence="1">
    <location>
        <begin position="101"/>
        <end position="128"/>
    </location>
</feature>
<feature type="coiled-coil region" evidence="1">
    <location>
        <begin position="20"/>
        <end position="54"/>
    </location>
</feature>
<name>A0A9Q4GUH0_MORMO</name>
<proteinExistence type="predicted"/>
<comment type="caution">
    <text evidence="2">The sequence shown here is derived from an EMBL/GenBank/DDBJ whole genome shotgun (WGS) entry which is preliminary data.</text>
</comment>
<evidence type="ECO:0000313" key="2">
    <source>
        <dbReference type="EMBL" id="MCY0789253.1"/>
    </source>
</evidence>
<dbReference type="RefSeq" id="WP_052927682.1">
    <property type="nucleotide sequence ID" value="NZ_JAACFZ010000008.1"/>
</dbReference>